<evidence type="ECO:0000256" key="4">
    <source>
        <dbReference type="ARBA" id="ARBA00022989"/>
    </source>
</evidence>
<evidence type="ECO:0000256" key="6">
    <source>
        <dbReference type="SAM" id="Phobius"/>
    </source>
</evidence>
<feature type="transmembrane region" description="Helical" evidence="6">
    <location>
        <begin position="70"/>
        <end position="89"/>
    </location>
</feature>
<evidence type="ECO:0000259" key="7">
    <source>
        <dbReference type="Pfam" id="PF13947"/>
    </source>
</evidence>
<dbReference type="AlphaFoldDB" id="A0A5B6VZR8"/>
<evidence type="ECO:0000256" key="5">
    <source>
        <dbReference type="ARBA" id="ARBA00023136"/>
    </source>
</evidence>
<dbReference type="OrthoDB" id="978376at2759"/>
<dbReference type="GO" id="GO:0016301">
    <property type="term" value="F:kinase activity"/>
    <property type="evidence" value="ECO:0007669"/>
    <property type="project" value="UniProtKB-KW"/>
</dbReference>
<organism evidence="8 9">
    <name type="scientific">Gossypium australe</name>
    <dbReference type="NCBI Taxonomy" id="47621"/>
    <lineage>
        <taxon>Eukaryota</taxon>
        <taxon>Viridiplantae</taxon>
        <taxon>Streptophyta</taxon>
        <taxon>Embryophyta</taxon>
        <taxon>Tracheophyta</taxon>
        <taxon>Spermatophyta</taxon>
        <taxon>Magnoliopsida</taxon>
        <taxon>eudicotyledons</taxon>
        <taxon>Gunneridae</taxon>
        <taxon>Pentapetalae</taxon>
        <taxon>rosids</taxon>
        <taxon>malvids</taxon>
        <taxon>Malvales</taxon>
        <taxon>Malvaceae</taxon>
        <taxon>Malvoideae</taxon>
        <taxon>Gossypium</taxon>
    </lineage>
</organism>
<feature type="domain" description="Wall-associated receptor kinase galacturonan-binding" evidence="7">
    <location>
        <begin position="98"/>
        <end position="142"/>
    </location>
</feature>
<name>A0A5B6VZR8_9ROSI</name>
<evidence type="ECO:0000256" key="3">
    <source>
        <dbReference type="ARBA" id="ARBA00022729"/>
    </source>
</evidence>
<keyword evidence="8" id="KW-0675">Receptor</keyword>
<evidence type="ECO:0000256" key="2">
    <source>
        <dbReference type="ARBA" id="ARBA00022692"/>
    </source>
</evidence>
<dbReference type="EMBL" id="SMMG02000005">
    <property type="protein sequence ID" value="KAA3474583.1"/>
    <property type="molecule type" value="Genomic_DNA"/>
</dbReference>
<evidence type="ECO:0000256" key="1">
    <source>
        <dbReference type="ARBA" id="ARBA00004167"/>
    </source>
</evidence>
<keyword evidence="2 6" id="KW-0812">Transmembrane</keyword>
<gene>
    <name evidence="8" type="ORF">EPI10_024853</name>
</gene>
<keyword evidence="4 6" id="KW-1133">Transmembrane helix</keyword>
<keyword evidence="3" id="KW-0732">Signal</keyword>
<reference evidence="9" key="1">
    <citation type="journal article" date="2019" name="Plant Biotechnol. J.">
        <title>Genome sequencing of the Australian wild diploid species Gossypium australe highlights disease resistance and delayed gland morphogenesis.</title>
        <authorList>
            <person name="Cai Y."/>
            <person name="Cai X."/>
            <person name="Wang Q."/>
            <person name="Wang P."/>
            <person name="Zhang Y."/>
            <person name="Cai C."/>
            <person name="Xu Y."/>
            <person name="Wang K."/>
            <person name="Zhou Z."/>
            <person name="Wang C."/>
            <person name="Geng S."/>
            <person name="Li B."/>
            <person name="Dong Q."/>
            <person name="Hou Y."/>
            <person name="Wang H."/>
            <person name="Ai P."/>
            <person name="Liu Z."/>
            <person name="Yi F."/>
            <person name="Sun M."/>
            <person name="An G."/>
            <person name="Cheng J."/>
            <person name="Zhang Y."/>
            <person name="Shi Q."/>
            <person name="Xie Y."/>
            <person name="Shi X."/>
            <person name="Chang Y."/>
            <person name="Huang F."/>
            <person name="Chen Y."/>
            <person name="Hong S."/>
            <person name="Mi L."/>
            <person name="Sun Q."/>
            <person name="Zhang L."/>
            <person name="Zhou B."/>
            <person name="Peng R."/>
            <person name="Zhang X."/>
            <person name="Liu F."/>
        </authorList>
    </citation>
    <scope>NUCLEOTIDE SEQUENCE [LARGE SCALE GENOMIC DNA]</scope>
    <source>
        <strain evidence="9">cv. PA1801</strain>
    </source>
</reference>
<keyword evidence="8" id="KW-0808">Transferase</keyword>
<comment type="caution">
    <text evidence="8">The sequence shown here is derived from an EMBL/GenBank/DDBJ whole genome shotgun (WGS) entry which is preliminary data.</text>
</comment>
<dbReference type="GO" id="GO:0016020">
    <property type="term" value="C:membrane"/>
    <property type="evidence" value="ECO:0007669"/>
    <property type="project" value="UniProtKB-SubCell"/>
</dbReference>
<dbReference type="Proteomes" id="UP000325315">
    <property type="component" value="Unassembled WGS sequence"/>
</dbReference>
<keyword evidence="8" id="KW-0418">Kinase</keyword>
<evidence type="ECO:0000313" key="9">
    <source>
        <dbReference type="Proteomes" id="UP000325315"/>
    </source>
</evidence>
<proteinExistence type="predicted"/>
<dbReference type="Pfam" id="PF13947">
    <property type="entry name" value="GUB_WAK_bind"/>
    <property type="match status" value="1"/>
</dbReference>
<protein>
    <submittedName>
        <fullName evidence="8">LEAF RUST 10 DISEASE-RESISTANCE LOCUS RECEPTOR-LIKE PROTEIN KINASE-like 2.4</fullName>
    </submittedName>
</protein>
<evidence type="ECO:0000313" key="8">
    <source>
        <dbReference type="EMBL" id="KAA3474583.1"/>
    </source>
</evidence>
<comment type="subcellular location">
    <subcellularLocation>
        <location evidence="1">Membrane</location>
        <topology evidence="1">Single-pass membrane protein</topology>
    </subcellularLocation>
</comment>
<dbReference type="InterPro" id="IPR025287">
    <property type="entry name" value="WAK_GUB"/>
</dbReference>
<sequence>MAPTVDHHGNGWSPTTAPSYTVLCSQRRKGPPMTEGDETSQLRQAINPFFFLLLSALKMISPSFSSSLPLPLFCLLFIMLGIPVSLTTPDYEREFEKCRDGTFKCGNITAGFPFHGGDREKECGDPDLELRCDGDITTMKILVGRKAKNVSPNHQIQGLDIEMR</sequence>
<keyword evidence="9" id="KW-1185">Reference proteome</keyword>
<dbReference type="GO" id="GO:0030247">
    <property type="term" value="F:polysaccharide binding"/>
    <property type="evidence" value="ECO:0007669"/>
    <property type="project" value="InterPro"/>
</dbReference>
<keyword evidence="5 6" id="KW-0472">Membrane</keyword>
<accession>A0A5B6VZR8</accession>